<organism evidence="2 3">
    <name type="scientific">Mangrovibacterium diazotrophicum</name>
    <dbReference type="NCBI Taxonomy" id="1261403"/>
    <lineage>
        <taxon>Bacteria</taxon>
        <taxon>Pseudomonadati</taxon>
        <taxon>Bacteroidota</taxon>
        <taxon>Bacteroidia</taxon>
        <taxon>Marinilabiliales</taxon>
        <taxon>Prolixibacteraceae</taxon>
        <taxon>Mangrovibacterium</taxon>
    </lineage>
</organism>
<dbReference type="InterPro" id="IPR016032">
    <property type="entry name" value="Sig_transdc_resp-reg_C-effctor"/>
</dbReference>
<feature type="domain" description="HTH luxR-type" evidence="1">
    <location>
        <begin position="186"/>
        <end position="243"/>
    </location>
</feature>
<dbReference type="InterPro" id="IPR000792">
    <property type="entry name" value="Tscrpt_reg_LuxR_C"/>
</dbReference>
<comment type="caution">
    <text evidence="2">The sequence shown here is derived from an EMBL/GenBank/DDBJ whole genome shotgun (WGS) entry which is preliminary data.</text>
</comment>
<dbReference type="Gene3D" id="1.10.10.10">
    <property type="entry name" value="Winged helix-like DNA-binding domain superfamily/Winged helix DNA-binding domain"/>
    <property type="match status" value="1"/>
</dbReference>
<gene>
    <name evidence="2" type="ORF">BC643_4613</name>
</gene>
<dbReference type="Proteomes" id="UP000283387">
    <property type="component" value="Unassembled WGS sequence"/>
</dbReference>
<dbReference type="SMART" id="SM00421">
    <property type="entry name" value="HTH_LUXR"/>
    <property type="match status" value="1"/>
</dbReference>
<evidence type="ECO:0000313" key="2">
    <source>
        <dbReference type="EMBL" id="RKD85094.1"/>
    </source>
</evidence>
<dbReference type="RefSeq" id="WP_120275751.1">
    <property type="nucleotide sequence ID" value="NZ_RAPN01000006.1"/>
</dbReference>
<dbReference type="EMBL" id="RAPN01000006">
    <property type="protein sequence ID" value="RKD85094.1"/>
    <property type="molecule type" value="Genomic_DNA"/>
</dbReference>
<dbReference type="Pfam" id="PF13384">
    <property type="entry name" value="HTH_23"/>
    <property type="match status" value="1"/>
</dbReference>
<dbReference type="InterPro" id="IPR036388">
    <property type="entry name" value="WH-like_DNA-bd_sf"/>
</dbReference>
<name>A0A419VUH7_9BACT</name>
<proteinExistence type="predicted"/>
<reference evidence="2 3" key="1">
    <citation type="submission" date="2018-09" db="EMBL/GenBank/DDBJ databases">
        <title>Genomic Encyclopedia of Archaeal and Bacterial Type Strains, Phase II (KMG-II): from individual species to whole genera.</title>
        <authorList>
            <person name="Goeker M."/>
        </authorList>
    </citation>
    <scope>NUCLEOTIDE SEQUENCE [LARGE SCALE GENOMIC DNA]</scope>
    <source>
        <strain evidence="2 3">DSM 27148</strain>
    </source>
</reference>
<dbReference type="GO" id="GO:0006355">
    <property type="term" value="P:regulation of DNA-templated transcription"/>
    <property type="evidence" value="ECO:0007669"/>
    <property type="project" value="InterPro"/>
</dbReference>
<dbReference type="OrthoDB" id="1090267at2"/>
<evidence type="ECO:0000259" key="1">
    <source>
        <dbReference type="SMART" id="SM00421"/>
    </source>
</evidence>
<dbReference type="GO" id="GO:0003677">
    <property type="term" value="F:DNA binding"/>
    <property type="evidence" value="ECO:0007669"/>
    <property type="project" value="InterPro"/>
</dbReference>
<keyword evidence="3" id="KW-1185">Reference proteome</keyword>
<dbReference type="AlphaFoldDB" id="A0A419VUH7"/>
<evidence type="ECO:0000313" key="3">
    <source>
        <dbReference type="Proteomes" id="UP000283387"/>
    </source>
</evidence>
<dbReference type="SUPFAM" id="SSF46894">
    <property type="entry name" value="C-terminal effector domain of the bipartite response regulators"/>
    <property type="match status" value="1"/>
</dbReference>
<protein>
    <submittedName>
        <fullName evidence="2">Regulatory LuxR family protein</fullName>
    </submittedName>
</protein>
<sequence>MDDLTALWYNSRFRAAEADAALDVAHQQVKLLNWGSARKFGIINRANRHLLLFEHAAPAPEYLPDGDHDSGWPTIDWFLQLLRPVDQQFVAKSLEKVHQFLESLPPDDYPNYRLSFDFCCDNQPSHAHRLLMHFRYLAPVPQFPEGLCLFWAYSIDSAQLHSPPLRAFGRLPGLEPVLFRRGEGNYPSFSDKRRPMLELLRQGRSVKQIAQLVGCSEATVSNTLVYLRQHVYVANNPQLVYYFSCFYGY</sequence>
<accession>A0A419VUH7</accession>